<reference evidence="1 2" key="1">
    <citation type="journal article" date="2018" name="Nat. Biotechnol.">
        <title>A standardized bacterial taxonomy based on genome phylogeny substantially revises the tree of life.</title>
        <authorList>
            <person name="Parks D.H."/>
            <person name="Chuvochina M."/>
            <person name="Waite D.W."/>
            <person name="Rinke C."/>
            <person name="Skarshewski A."/>
            <person name="Chaumeil P.A."/>
            <person name="Hugenholtz P."/>
        </authorList>
    </citation>
    <scope>NUCLEOTIDE SEQUENCE [LARGE SCALE GENOMIC DNA]</scope>
    <source>
        <strain evidence="1">UBA8733</strain>
    </source>
</reference>
<feature type="non-terminal residue" evidence="1">
    <location>
        <position position="35"/>
    </location>
</feature>
<sequence length="35" mass="3752">MVSFEAPKVWLAPMSGATDAPMRRQAVYFGAPAVV</sequence>
<name>A0A3B9GU16_9PROT</name>
<dbReference type="EMBL" id="DMAN01000046">
    <property type="protein sequence ID" value="HAE25929.1"/>
    <property type="molecule type" value="Genomic_DNA"/>
</dbReference>
<accession>A0A3B9GU16</accession>
<protein>
    <submittedName>
        <fullName evidence="1">tRNA dihydrouridine synthase DusB</fullName>
    </submittedName>
</protein>
<dbReference type="AlphaFoldDB" id="A0A3B9GU16"/>
<dbReference type="Proteomes" id="UP000259610">
    <property type="component" value="Unassembled WGS sequence"/>
</dbReference>
<evidence type="ECO:0000313" key="1">
    <source>
        <dbReference type="EMBL" id="HAE25929.1"/>
    </source>
</evidence>
<organism evidence="1 2">
    <name type="scientific">Hyphomonas adhaerens</name>
    <dbReference type="NCBI Taxonomy" id="81029"/>
    <lineage>
        <taxon>Bacteria</taxon>
        <taxon>Pseudomonadati</taxon>
        <taxon>Pseudomonadota</taxon>
        <taxon>Alphaproteobacteria</taxon>
        <taxon>Hyphomonadales</taxon>
        <taxon>Hyphomonadaceae</taxon>
        <taxon>Hyphomonas</taxon>
    </lineage>
</organism>
<comment type="caution">
    <text evidence="1">The sequence shown here is derived from an EMBL/GenBank/DDBJ whole genome shotgun (WGS) entry which is preliminary data.</text>
</comment>
<gene>
    <name evidence="1" type="ORF">DCG58_02110</name>
</gene>
<evidence type="ECO:0000313" key="2">
    <source>
        <dbReference type="Proteomes" id="UP000259610"/>
    </source>
</evidence>
<proteinExistence type="predicted"/>